<evidence type="ECO:0000313" key="2">
    <source>
        <dbReference type="EMBL" id="CAG9623027.1"/>
    </source>
</evidence>
<sequence>MKKIKALSFSNKGRVIVISDIHGELKLLKRLLEKVNYDTEDYLIINGDLCEKGSNSKGVVSYLMELSANNPKVHVTEGNCEALIEELLNENPKLINYLCARKNSLLNEWLELLGFHVNEKTNIQEVKELLINNFPEEIKWLSELPTAIETDDYIFVHAGLENIENWKETDRKTAITLPSFLDKSHCANKYVIVGHWPLINYSSNIPANNPIIDKAKKIIAIDGGNAVKATGQLNAFIINRASSSPDVFSYTYVDNFPNFKVLKDFSAEPKMQGSITYPLYNIAPVEKNDHFTLCKLLKSNQSLYVKNEYILQNETGHFTAKTDVSCAQITVRKGDIVSLIDDTCKGYDLIKKDGLEGWIVKDIILELSEKEGKINVI</sequence>
<accession>A0ABN8AFY3</accession>
<dbReference type="Pfam" id="PF00149">
    <property type="entry name" value="Metallophos"/>
    <property type="match status" value="1"/>
</dbReference>
<dbReference type="SUPFAM" id="SSF56300">
    <property type="entry name" value="Metallo-dependent phosphatases"/>
    <property type="match status" value="1"/>
</dbReference>
<proteinExistence type="predicted"/>
<evidence type="ECO:0000313" key="3">
    <source>
        <dbReference type="Proteomes" id="UP000789833"/>
    </source>
</evidence>
<dbReference type="InterPro" id="IPR029052">
    <property type="entry name" value="Metallo-depent_PP-like"/>
</dbReference>
<keyword evidence="3" id="KW-1185">Reference proteome</keyword>
<reference evidence="2 3" key="1">
    <citation type="submission" date="2021-10" db="EMBL/GenBank/DDBJ databases">
        <authorList>
            <person name="Criscuolo A."/>
        </authorList>
    </citation>
    <scope>NUCLEOTIDE SEQUENCE [LARGE SCALE GENOMIC DNA]</scope>
    <source>
        <strain evidence="3">CIP 111883</strain>
    </source>
</reference>
<dbReference type="EC" id="3.6.1.41" evidence="2"/>
<dbReference type="PANTHER" id="PTHR42850">
    <property type="entry name" value="METALLOPHOSPHOESTERASE"/>
    <property type="match status" value="1"/>
</dbReference>
<protein>
    <submittedName>
        <fullName evidence="2">Bis(5'-nucleosyl)-tetraphosphatase, symmetrical</fullName>
        <ecNumber evidence="2">3.6.1.41</ecNumber>
    </submittedName>
</protein>
<dbReference type="PANTHER" id="PTHR42850:SF4">
    <property type="entry name" value="ZINC-DEPENDENT ENDOPOLYPHOSPHATASE"/>
    <property type="match status" value="1"/>
</dbReference>
<gene>
    <name evidence="2" type="primary">apaH</name>
    <name evidence="2" type="ORF">BACCIP111883_03822</name>
</gene>
<organism evidence="2 3">
    <name type="scientific">Sutcliffiella rhizosphaerae</name>
    <dbReference type="NCBI Taxonomy" id="2880967"/>
    <lineage>
        <taxon>Bacteria</taxon>
        <taxon>Bacillati</taxon>
        <taxon>Bacillota</taxon>
        <taxon>Bacilli</taxon>
        <taxon>Bacillales</taxon>
        <taxon>Bacillaceae</taxon>
        <taxon>Sutcliffiella</taxon>
    </lineage>
</organism>
<dbReference type="RefSeq" id="WP_230504086.1">
    <property type="nucleotide sequence ID" value="NZ_CAKJTJ010000033.1"/>
</dbReference>
<dbReference type="GO" id="GO:0008803">
    <property type="term" value="F:bis(5'-nucleosyl)-tetraphosphatase (symmetrical) activity"/>
    <property type="evidence" value="ECO:0007669"/>
    <property type="project" value="UniProtKB-EC"/>
</dbReference>
<dbReference type="InterPro" id="IPR050126">
    <property type="entry name" value="Ap4A_hydrolase"/>
</dbReference>
<name>A0ABN8AFY3_9BACI</name>
<keyword evidence="2" id="KW-0378">Hydrolase</keyword>
<dbReference type="Proteomes" id="UP000789833">
    <property type="component" value="Unassembled WGS sequence"/>
</dbReference>
<dbReference type="Gene3D" id="3.60.21.10">
    <property type="match status" value="1"/>
</dbReference>
<evidence type="ECO:0000259" key="1">
    <source>
        <dbReference type="Pfam" id="PF00149"/>
    </source>
</evidence>
<dbReference type="EMBL" id="CAKJTJ010000033">
    <property type="protein sequence ID" value="CAG9623027.1"/>
    <property type="molecule type" value="Genomic_DNA"/>
</dbReference>
<dbReference type="InterPro" id="IPR004843">
    <property type="entry name" value="Calcineurin-like_PHP"/>
</dbReference>
<feature type="domain" description="Calcineurin-like phosphoesterase" evidence="1">
    <location>
        <begin position="14"/>
        <end position="199"/>
    </location>
</feature>
<comment type="caution">
    <text evidence="2">The sequence shown here is derived from an EMBL/GenBank/DDBJ whole genome shotgun (WGS) entry which is preliminary data.</text>
</comment>